<dbReference type="InterPro" id="IPR044066">
    <property type="entry name" value="TRIAD_supradom"/>
</dbReference>
<organism evidence="11 12">
    <name type="scientific">Diaporthe ampelina</name>
    <dbReference type="NCBI Taxonomy" id="1214573"/>
    <lineage>
        <taxon>Eukaryota</taxon>
        <taxon>Fungi</taxon>
        <taxon>Dikarya</taxon>
        <taxon>Ascomycota</taxon>
        <taxon>Pezizomycotina</taxon>
        <taxon>Sordariomycetes</taxon>
        <taxon>Sordariomycetidae</taxon>
        <taxon>Diaporthales</taxon>
        <taxon>Diaporthaceae</taxon>
        <taxon>Diaporthe</taxon>
    </lineage>
</organism>
<evidence type="ECO:0000256" key="2">
    <source>
        <dbReference type="ARBA" id="ARBA00022679"/>
    </source>
</evidence>
<dbReference type="PROSITE" id="PS51873">
    <property type="entry name" value="TRIAD"/>
    <property type="match status" value="1"/>
</dbReference>
<keyword evidence="9" id="KW-0812">Transmembrane</keyword>
<gene>
    <name evidence="11" type="ORF">UCDDA912_g03101</name>
</gene>
<dbReference type="Pfam" id="PF26200">
    <property type="entry name" value="Rcat_RNF216"/>
    <property type="match status" value="1"/>
</dbReference>
<keyword evidence="4" id="KW-0677">Repeat</keyword>
<name>A0A0G2FSE7_9PEZI</name>
<dbReference type="GO" id="GO:0008270">
    <property type="term" value="F:zinc ion binding"/>
    <property type="evidence" value="ECO:0007669"/>
    <property type="project" value="UniProtKB-KW"/>
</dbReference>
<dbReference type="InterPro" id="IPR047544">
    <property type="entry name" value="RING-HC_RBR_RNF216"/>
</dbReference>
<feature type="transmembrane region" description="Helical" evidence="9">
    <location>
        <begin position="416"/>
        <end position="438"/>
    </location>
</feature>
<evidence type="ECO:0000313" key="11">
    <source>
        <dbReference type="EMBL" id="KKY36874.1"/>
    </source>
</evidence>
<evidence type="ECO:0000256" key="5">
    <source>
        <dbReference type="ARBA" id="ARBA00022771"/>
    </source>
</evidence>
<protein>
    <submittedName>
        <fullName evidence="11">Putative ring finger protein</fullName>
    </submittedName>
</protein>
<reference evidence="11 12" key="1">
    <citation type="submission" date="2015-05" db="EMBL/GenBank/DDBJ databases">
        <title>Distinctive expansion of gene families associated with plant cell wall degradation and secondary metabolism in the genomes of grapevine trunk pathogens.</title>
        <authorList>
            <person name="Lawrence D.P."/>
            <person name="Travadon R."/>
            <person name="Rolshausen P.E."/>
            <person name="Baumgartner K."/>
        </authorList>
    </citation>
    <scope>NUCLEOTIDE SEQUENCE [LARGE SCALE GENOMIC DNA]</scope>
    <source>
        <strain evidence="11">DA912</strain>
    </source>
</reference>
<keyword evidence="2" id="KW-0808">Transferase</keyword>
<dbReference type="Pfam" id="PF26112">
    <property type="entry name" value="UBA_RNF216"/>
    <property type="match status" value="1"/>
</dbReference>
<evidence type="ECO:0000256" key="7">
    <source>
        <dbReference type="ARBA" id="ARBA00022833"/>
    </source>
</evidence>
<proteinExistence type="predicted"/>
<dbReference type="AlphaFoldDB" id="A0A0G2FSE7"/>
<evidence type="ECO:0000256" key="4">
    <source>
        <dbReference type="ARBA" id="ARBA00022737"/>
    </source>
</evidence>
<dbReference type="CDD" id="cd20353">
    <property type="entry name" value="Rcat_RBR_RNF216"/>
    <property type="match status" value="1"/>
</dbReference>
<dbReference type="PANTHER" id="PTHR22770">
    <property type="entry name" value="UBIQUITIN CONJUGATING ENZYME 7 INTERACTING PROTEIN-RELATED"/>
    <property type="match status" value="1"/>
</dbReference>
<dbReference type="SUPFAM" id="SSF57850">
    <property type="entry name" value="RING/U-box"/>
    <property type="match status" value="1"/>
</dbReference>
<dbReference type="InterPro" id="IPR058758">
    <property type="entry name" value="UBA_RNF216"/>
</dbReference>
<feature type="region of interest" description="Disordered" evidence="8">
    <location>
        <begin position="1"/>
        <end position="30"/>
    </location>
</feature>
<dbReference type="InterPro" id="IPR051628">
    <property type="entry name" value="LUBAC_E3_Ligases"/>
</dbReference>
<keyword evidence="7" id="KW-0862">Zinc</keyword>
<keyword evidence="9" id="KW-1133">Transmembrane helix</keyword>
<feature type="domain" description="RING-type" evidence="10">
    <location>
        <begin position="265"/>
        <end position="568"/>
    </location>
</feature>
<dbReference type="InterPro" id="IPR047546">
    <property type="entry name" value="Rcat_RBR_RNF216"/>
</dbReference>
<keyword evidence="5" id="KW-0863">Zinc-finger</keyword>
<dbReference type="Proteomes" id="UP000034680">
    <property type="component" value="Unassembled WGS sequence"/>
</dbReference>
<evidence type="ECO:0000256" key="1">
    <source>
        <dbReference type="ARBA" id="ARBA00004906"/>
    </source>
</evidence>
<evidence type="ECO:0000256" key="3">
    <source>
        <dbReference type="ARBA" id="ARBA00022723"/>
    </source>
</evidence>
<evidence type="ECO:0000256" key="6">
    <source>
        <dbReference type="ARBA" id="ARBA00022786"/>
    </source>
</evidence>
<dbReference type="PANTHER" id="PTHR22770:SF42">
    <property type="entry name" value="FINGER PROTEIN (ZIN), PUTATIVE (AFU_ORTHOLOGUE AFUA_4G03910)-RELATED"/>
    <property type="match status" value="1"/>
</dbReference>
<comment type="pathway">
    <text evidence="1">Protein modification; protein ubiquitination.</text>
</comment>
<feature type="compositionally biased region" description="Polar residues" evidence="8">
    <location>
        <begin position="21"/>
        <end position="30"/>
    </location>
</feature>
<dbReference type="STRING" id="1214573.A0A0G2FSE7"/>
<evidence type="ECO:0000256" key="9">
    <source>
        <dbReference type="SAM" id="Phobius"/>
    </source>
</evidence>
<evidence type="ECO:0000313" key="12">
    <source>
        <dbReference type="Proteomes" id="UP000034680"/>
    </source>
</evidence>
<comment type="caution">
    <text evidence="11">The sequence shown here is derived from an EMBL/GenBank/DDBJ whole genome shotgun (WGS) entry which is preliminary data.</text>
</comment>
<evidence type="ECO:0000259" key="10">
    <source>
        <dbReference type="PROSITE" id="PS51873"/>
    </source>
</evidence>
<dbReference type="Pfam" id="PF26191">
    <property type="entry name" value="RING-HC_RBR_RNF216"/>
    <property type="match status" value="1"/>
</dbReference>
<keyword evidence="3" id="KW-0479">Metal-binding</keyword>
<evidence type="ECO:0000256" key="8">
    <source>
        <dbReference type="SAM" id="MobiDB-lite"/>
    </source>
</evidence>
<dbReference type="GO" id="GO:0016740">
    <property type="term" value="F:transferase activity"/>
    <property type="evidence" value="ECO:0007669"/>
    <property type="project" value="UniProtKB-KW"/>
</dbReference>
<reference evidence="11 12" key="2">
    <citation type="submission" date="2015-05" db="EMBL/GenBank/DDBJ databases">
        <authorList>
            <person name="Morales-Cruz A."/>
            <person name="Amrine K.C."/>
            <person name="Cantu D."/>
        </authorList>
    </citation>
    <scope>NUCLEOTIDE SEQUENCE [LARGE SCALE GENOMIC DNA]</scope>
    <source>
        <strain evidence="11">DA912</strain>
    </source>
</reference>
<keyword evidence="6" id="KW-0833">Ubl conjugation pathway</keyword>
<dbReference type="Gene3D" id="1.20.120.1750">
    <property type="match status" value="1"/>
</dbReference>
<keyword evidence="9" id="KW-0472">Membrane</keyword>
<dbReference type="EMBL" id="LCUC01000105">
    <property type="protein sequence ID" value="KKY36874.1"/>
    <property type="molecule type" value="Genomic_DNA"/>
</dbReference>
<accession>A0A0G2FSE7</accession>
<sequence>MVFSAFLHSSPVRPGTKRKMSASSAKSDTSPEYICDDSQLGACLEHDEAPDLRDLNRSLEALAVVFPDVQVEVFREMLFSFSEESRLAVVADALLKNRVGWVKGRWRQLQPQADGTALVPKSERFKSPEYIAAAKDLAWHEFKGLSRSTINAVLAESNYSYLSARKTLVDLSQKSWRFTLSSLLLYRRKTVSSADTGNHPLVVWKSSGQGSIVPSLKSTGNAELDRELFEELIDPLRISAKEETEEKDREMAAAMNLDEAERENQTHECCCCFTSGSFEDFTTCNTNGHMICRRCIQLSITEAVFGQSWAKTVEPQTGTLRCPAMPENANSDSCDSCVSFDQMHRAMLEVKKGAEIMRKFDQRLAEYSLLASGLPLARCPFCDYAEVDDVYLTSRELQPHFGADGPSNGLLRTLNAIAWFPILVVLALAYLFIALLGAMELPFGKRVLGEFNASLKRHSRRQRGLKFTCQSPGCGRSSCLHCEKEWIDIHVCNESSLIALRTQVEQAMSMAVKRVCPKCNASFVKTAGCNKMTCQCGYKMCYVCRKDIGGKEGGDAGYQHFCQHFRPEGDGRPCNSCNKCNLWQKEDTDHLLQKAKEEAEHKWKEVEHRKLSGAEMAYLETGVAITSRGVEAALTSGRVPTVTEVCDMVVGTLFGH</sequence>
<keyword evidence="12" id="KW-1185">Reference proteome</keyword>
<dbReference type="OrthoDB" id="10009520at2759"/>